<dbReference type="InterPro" id="IPR050723">
    <property type="entry name" value="CFA/CMAS"/>
</dbReference>
<comment type="similarity">
    <text evidence="1">Belongs to the CFA/CMAS family.</text>
</comment>
<dbReference type="GO" id="GO:0032259">
    <property type="term" value="P:methylation"/>
    <property type="evidence" value="ECO:0007669"/>
    <property type="project" value="UniProtKB-KW"/>
</dbReference>
<dbReference type="Proteomes" id="UP000253570">
    <property type="component" value="Unassembled WGS sequence"/>
</dbReference>
<feature type="active site" evidence="6">
    <location>
        <position position="365"/>
    </location>
</feature>
<dbReference type="PANTHER" id="PTHR43667">
    <property type="entry name" value="CYCLOPROPANE-FATTY-ACYL-PHOSPHOLIPID SYNTHASE"/>
    <property type="match status" value="1"/>
</dbReference>
<dbReference type="AlphaFoldDB" id="A0A368DS38"/>
<dbReference type="SUPFAM" id="SSF53335">
    <property type="entry name" value="S-adenosyl-L-methionine-dependent methyltransferases"/>
    <property type="match status" value="1"/>
</dbReference>
<keyword evidence="3 7" id="KW-0808">Transferase</keyword>
<protein>
    <submittedName>
        <fullName evidence="7">Class I SAM-dependent methyltransferase</fullName>
    </submittedName>
</protein>
<keyword evidence="5" id="KW-0443">Lipid metabolism</keyword>
<keyword evidence="2 7" id="KW-0489">Methyltransferase</keyword>
<gene>
    <name evidence="7" type="ORF">DBW71_00340</name>
</gene>
<dbReference type="PANTHER" id="PTHR43667:SF2">
    <property type="entry name" value="FATTY ACID C-METHYL TRANSFERASE"/>
    <property type="match status" value="1"/>
</dbReference>
<comment type="caution">
    <text evidence="7">The sequence shown here is derived from an EMBL/GenBank/DDBJ whole genome shotgun (WGS) entry which is preliminary data.</text>
</comment>
<evidence type="ECO:0000256" key="2">
    <source>
        <dbReference type="ARBA" id="ARBA00022603"/>
    </source>
</evidence>
<evidence type="ECO:0000256" key="4">
    <source>
        <dbReference type="ARBA" id="ARBA00022691"/>
    </source>
</evidence>
<dbReference type="Gene3D" id="3.40.50.150">
    <property type="entry name" value="Vaccinia Virus protein VP39"/>
    <property type="match status" value="1"/>
</dbReference>
<proteinExistence type="inferred from homology"/>
<dbReference type="EMBL" id="QOQD01000001">
    <property type="protein sequence ID" value="RCL74629.1"/>
    <property type="molecule type" value="Genomic_DNA"/>
</dbReference>
<evidence type="ECO:0000256" key="1">
    <source>
        <dbReference type="ARBA" id="ARBA00010815"/>
    </source>
</evidence>
<dbReference type="InterPro" id="IPR029063">
    <property type="entry name" value="SAM-dependent_MTases_sf"/>
</dbReference>
<organism evidence="7 8">
    <name type="scientific">PS1 clade bacterium</name>
    <dbReference type="NCBI Taxonomy" id="2175152"/>
    <lineage>
        <taxon>Bacteria</taxon>
        <taxon>Pseudomonadati</taxon>
        <taxon>Pseudomonadota</taxon>
        <taxon>Alphaproteobacteria</taxon>
        <taxon>PS1 clade</taxon>
    </lineage>
</organism>
<sequence length="384" mass="45502">MKKYILKLFDWKPVGSIKLIFPDKSYFLFGSEHSSLEIKFNNYKIVSSYFLSGPNAFGDCYVNGDVECSNLTDFFIFYLRNKENFDKMIRFKIFKINISYIFHLFRKNTIKGAKKNIRAHYDMGNDFFEEWLDSNMQYSSAHFERDNQTLEEAQKNKFKKLENYLSLNDGEKLLEIGCGWGTLSQYLFNNNQIDIDAITISKEQLSFVKKLNIKDSFNNCSFDIKDYRNLFTNYNKIISIEMIEAVGEKYLPLYLRKIRECTRDDGFAIIQGITISDKKYKEYSNQVDFIQKYIFPGGFLPSKDTLIKKANDEGLDVQIIEDLNSSYVRTLRLWRERFNQKWPKIKTMGYDEKFSRIWNYYLSYCEAGFSEKSIFVSVFKLTPK</sequence>
<keyword evidence="4" id="KW-0949">S-adenosyl-L-methionine</keyword>
<dbReference type="InterPro" id="IPR003333">
    <property type="entry name" value="CMAS"/>
</dbReference>
<name>A0A368DS38_9PROT</name>
<evidence type="ECO:0000313" key="8">
    <source>
        <dbReference type="Proteomes" id="UP000253570"/>
    </source>
</evidence>
<dbReference type="GO" id="GO:0008610">
    <property type="term" value="P:lipid biosynthetic process"/>
    <property type="evidence" value="ECO:0007669"/>
    <property type="project" value="InterPro"/>
</dbReference>
<reference evidence="7 8" key="1">
    <citation type="journal article" date="2018" name="Microbiome">
        <title>Fine metagenomic profile of the Mediterranean stratified and mixed water columns revealed by assembly and recruitment.</title>
        <authorList>
            <person name="Haro-Moreno J.M."/>
            <person name="Lopez-Perez M."/>
            <person name="De La Torre J.R."/>
            <person name="Picazo A."/>
            <person name="Camacho A."/>
            <person name="Rodriguez-Valera F."/>
        </authorList>
    </citation>
    <scope>NUCLEOTIDE SEQUENCE [LARGE SCALE GENOMIC DNA]</scope>
    <source>
        <strain evidence="7">MED-G57</strain>
    </source>
</reference>
<evidence type="ECO:0000256" key="5">
    <source>
        <dbReference type="ARBA" id="ARBA00023098"/>
    </source>
</evidence>
<evidence type="ECO:0000256" key="3">
    <source>
        <dbReference type="ARBA" id="ARBA00022679"/>
    </source>
</evidence>
<dbReference type="CDD" id="cd02440">
    <property type="entry name" value="AdoMet_MTases"/>
    <property type="match status" value="1"/>
</dbReference>
<dbReference type="GO" id="GO:0008168">
    <property type="term" value="F:methyltransferase activity"/>
    <property type="evidence" value="ECO:0007669"/>
    <property type="project" value="UniProtKB-KW"/>
</dbReference>
<evidence type="ECO:0000313" key="7">
    <source>
        <dbReference type="EMBL" id="RCL74629.1"/>
    </source>
</evidence>
<accession>A0A368DS38</accession>
<evidence type="ECO:0000256" key="6">
    <source>
        <dbReference type="PIRSR" id="PIRSR003085-1"/>
    </source>
</evidence>
<dbReference type="Pfam" id="PF02353">
    <property type="entry name" value="CMAS"/>
    <property type="match status" value="1"/>
</dbReference>
<dbReference type="PIRSF" id="PIRSF003085">
    <property type="entry name" value="CMAS"/>
    <property type="match status" value="1"/>
</dbReference>